<organism evidence="1">
    <name type="scientific">Albugo laibachii Nc14</name>
    <dbReference type="NCBI Taxonomy" id="890382"/>
    <lineage>
        <taxon>Eukaryota</taxon>
        <taxon>Sar</taxon>
        <taxon>Stramenopiles</taxon>
        <taxon>Oomycota</taxon>
        <taxon>Peronosporomycetes</taxon>
        <taxon>Albuginales</taxon>
        <taxon>Albuginaceae</taxon>
        <taxon>Albugo</taxon>
    </lineage>
</organism>
<dbReference type="AlphaFoldDB" id="F0VZA2"/>
<sequence>MRETLSECLQFAQEHALLCAHSHSYQKVQTPTGSMNSYLGLYPSHPASWKPNQPELCGKILRERRDTETVQVCNQFIARFTALLQRLEPPIDKFENFGKKFLMQKIKPIVRKQLPITLVLPAFPAKSPNRDTKVLGTLPDRGEELALELLEAFCLVIKRDVYPIGCFIIIFSDGRVYNDLLKIPLENVSGYSEELRAISSEAGFSHILFDDLDAHTQRFLSDTASTHSSSLGALLKNYKDDGIDIGQAISTNSELHATYCALKRFLPRDLAPQCVGLSKTYVKKLSGKVARKMLARNQAFSRLIEELYPHSIRLSVHAYDNAGPKFGINLLPVFDGIPRTPWHCAVCENHDGSVTCPELHQVDHSRYELVHKRGRPWGFKEKAPATPAN</sequence>
<evidence type="ECO:0000313" key="1">
    <source>
        <dbReference type="EMBL" id="CCA14132.1"/>
    </source>
</evidence>
<dbReference type="HOGENOM" id="CLU_038280_0_0_1"/>
<dbReference type="InterPro" id="IPR007817">
    <property type="entry name" value="Isocyanide_synthase_DIT1"/>
</dbReference>
<dbReference type="PANTHER" id="PTHR37285:SF5">
    <property type="entry name" value="SPORE WALL MATURATION PROTEIN DIT1"/>
    <property type="match status" value="1"/>
</dbReference>
<name>F0VZA2_9STRA</name>
<gene>
    <name evidence="1" type="primary">AlNc14C2G243</name>
    <name evidence="1" type="ORF">ALNC14_002750</name>
</gene>
<proteinExistence type="predicted"/>
<reference evidence="1" key="2">
    <citation type="submission" date="2011-02" db="EMBL/GenBank/DDBJ databases">
        <authorList>
            <person name="MacLean D."/>
        </authorList>
    </citation>
    <scope>NUCLEOTIDE SEQUENCE</scope>
</reference>
<dbReference type="EMBL" id="FR824047">
    <property type="protein sequence ID" value="CCA14132.1"/>
    <property type="molecule type" value="Genomic_DNA"/>
</dbReference>
<protein>
    <submittedName>
        <fullName evidence="1">Uncharacterized protein AlNc14C2G243</fullName>
    </submittedName>
</protein>
<dbReference type="Pfam" id="PF05141">
    <property type="entry name" value="DIT1_PvcA"/>
    <property type="match status" value="1"/>
</dbReference>
<reference evidence="1" key="1">
    <citation type="journal article" date="2011" name="PLoS Biol.">
        <title>Gene gain and loss during evolution of obligate parasitism in the white rust pathogen of Arabidopsis thaliana.</title>
        <authorList>
            <person name="Kemen E."/>
            <person name="Gardiner A."/>
            <person name="Schultz-Larsen T."/>
            <person name="Kemen A.C."/>
            <person name="Balmuth A.L."/>
            <person name="Robert-Seilaniantz A."/>
            <person name="Bailey K."/>
            <person name="Holub E."/>
            <person name="Studholme D.J."/>
            <person name="Maclean D."/>
            <person name="Jones J.D."/>
        </authorList>
    </citation>
    <scope>NUCLEOTIDE SEQUENCE</scope>
</reference>
<accession>F0VZA2</accession>
<dbReference type="PANTHER" id="PTHR37285">
    <property type="entry name" value="SPORE WALL MATURATION PROTEIN DIT1"/>
    <property type="match status" value="1"/>
</dbReference>